<comment type="caution">
    <text evidence="1">The sequence shown here is derived from an EMBL/GenBank/DDBJ whole genome shotgun (WGS) entry which is preliminary data.</text>
</comment>
<evidence type="ECO:0000313" key="2">
    <source>
        <dbReference type="Proteomes" id="UP000594638"/>
    </source>
</evidence>
<accession>A0A8S0U6S6</accession>
<dbReference type="EMBL" id="CACTIH010007439">
    <property type="protein sequence ID" value="CAA3013511.1"/>
    <property type="molecule type" value="Genomic_DNA"/>
</dbReference>
<proteinExistence type="predicted"/>
<protein>
    <submittedName>
        <fullName evidence="1">Uncharacterized protein</fullName>
    </submittedName>
</protein>
<organism evidence="1 2">
    <name type="scientific">Olea europaea subsp. europaea</name>
    <dbReference type="NCBI Taxonomy" id="158383"/>
    <lineage>
        <taxon>Eukaryota</taxon>
        <taxon>Viridiplantae</taxon>
        <taxon>Streptophyta</taxon>
        <taxon>Embryophyta</taxon>
        <taxon>Tracheophyta</taxon>
        <taxon>Spermatophyta</taxon>
        <taxon>Magnoliopsida</taxon>
        <taxon>eudicotyledons</taxon>
        <taxon>Gunneridae</taxon>
        <taxon>Pentapetalae</taxon>
        <taxon>asterids</taxon>
        <taxon>lamiids</taxon>
        <taxon>Lamiales</taxon>
        <taxon>Oleaceae</taxon>
        <taxon>Oleeae</taxon>
        <taxon>Olea</taxon>
    </lineage>
</organism>
<dbReference type="Gramene" id="OE9A039564T1">
    <property type="protein sequence ID" value="OE9A039564C1"/>
    <property type="gene ID" value="OE9A039564"/>
</dbReference>
<sequence length="77" mass="7998">MEMEVDGCGMTSVGAVKMTGGWVPRIEATVAGWFNFWVTVTVSGGHVLSLKKAAGVIVGFACGRYGSGFYLSFGGNS</sequence>
<keyword evidence="2" id="KW-1185">Reference proteome</keyword>
<reference evidence="1 2" key="1">
    <citation type="submission" date="2019-12" db="EMBL/GenBank/DDBJ databases">
        <authorList>
            <person name="Alioto T."/>
            <person name="Alioto T."/>
            <person name="Gomez Garrido J."/>
        </authorList>
    </citation>
    <scope>NUCLEOTIDE SEQUENCE [LARGE SCALE GENOMIC DNA]</scope>
</reference>
<evidence type="ECO:0000313" key="1">
    <source>
        <dbReference type="EMBL" id="CAA3013511.1"/>
    </source>
</evidence>
<gene>
    <name evidence="1" type="ORF">OLEA9_A039564</name>
</gene>
<dbReference type="Proteomes" id="UP000594638">
    <property type="component" value="Unassembled WGS sequence"/>
</dbReference>
<name>A0A8S0U6S6_OLEEU</name>
<dbReference type="AlphaFoldDB" id="A0A8S0U6S6"/>